<evidence type="ECO:0000313" key="1">
    <source>
        <dbReference type="EMBL" id="NHZ88950.1"/>
    </source>
</evidence>
<dbReference type="SUPFAM" id="SSF48403">
    <property type="entry name" value="Ankyrin repeat"/>
    <property type="match status" value="1"/>
</dbReference>
<evidence type="ECO:0008006" key="3">
    <source>
        <dbReference type="Google" id="ProtNLM"/>
    </source>
</evidence>
<organism evidence="1 2">
    <name type="scientific">Massilia mucilaginosa</name>
    <dbReference type="NCBI Taxonomy" id="2609282"/>
    <lineage>
        <taxon>Bacteria</taxon>
        <taxon>Pseudomonadati</taxon>
        <taxon>Pseudomonadota</taxon>
        <taxon>Betaproteobacteria</taxon>
        <taxon>Burkholderiales</taxon>
        <taxon>Oxalobacteraceae</taxon>
        <taxon>Telluria group</taxon>
        <taxon>Massilia</taxon>
    </lineage>
</organism>
<sequence>MHTPLFLREQLKTAIAAGDAAAVAAIVDECKQAGASRFADVVAPDHLDDGSRLPLFEAVRSGQSAIVALLREQGCDLEQRDWFVRQVVAPASVSELGNTA</sequence>
<reference evidence="1 2" key="1">
    <citation type="submission" date="2019-10" db="EMBL/GenBank/DDBJ databases">
        <title>Taxonomy of Antarctic Massilia spp.: description of Massilia rubra sp. nov., Massilia aquatica sp. nov., Massilia mucilaginosa sp. nov., Massilia frigida sp. nov. isolated from streams, lakes and regoliths.</title>
        <authorList>
            <person name="Holochova P."/>
            <person name="Sedlacek I."/>
            <person name="Kralova S."/>
            <person name="Maslanova I."/>
            <person name="Busse H.-J."/>
            <person name="Stankova E."/>
            <person name="Vrbovska V."/>
            <person name="Kovarovic V."/>
            <person name="Bartak M."/>
            <person name="Svec P."/>
            <person name="Pantucek R."/>
        </authorList>
    </citation>
    <scope>NUCLEOTIDE SEQUENCE [LARGE SCALE GENOMIC DNA]</scope>
    <source>
        <strain evidence="1 2">CCM 8733</strain>
    </source>
</reference>
<name>A0ABX0NQE3_9BURK</name>
<comment type="caution">
    <text evidence="1">The sequence shown here is derived from an EMBL/GenBank/DDBJ whole genome shotgun (WGS) entry which is preliminary data.</text>
</comment>
<dbReference type="Proteomes" id="UP000609726">
    <property type="component" value="Unassembled WGS sequence"/>
</dbReference>
<gene>
    <name evidence="1" type="ORF">F2P45_07940</name>
</gene>
<evidence type="ECO:0000313" key="2">
    <source>
        <dbReference type="Proteomes" id="UP000609726"/>
    </source>
</evidence>
<protein>
    <recommendedName>
        <fullName evidence="3">Ankyrin repeat domain-containing protein</fullName>
    </recommendedName>
</protein>
<dbReference type="EMBL" id="WHJH01000006">
    <property type="protein sequence ID" value="NHZ88950.1"/>
    <property type="molecule type" value="Genomic_DNA"/>
</dbReference>
<dbReference type="RefSeq" id="WP_166872542.1">
    <property type="nucleotide sequence ID" value="NZ_WHJH01000006.1"/>
</dbReference>
<dbReference type="Gene3D" id="1.25.40.20">
    <property type="entry name" value="Ankyrin repeat-containing domain"/>
    <property type="match status" value="1"/>
</dbReference>
<dbReference type="InterPro" id="IPR036770">
    <property type="entry name" value="Ankyrin_rpt-contain_sf"/>
</dbReference>
<proteinExistence type="predicted"/>
<keyword evidence="2" id="KW-1185">Reference proteome</keyword>
<accession>A0ABX0NQE3</accession>